<keyword evidence="1" id="KW-0732">Signal</keyword>
<name>A0A1V6MHD2_9ACTN</name>
<sequence>MRGHRTTRTAALLCAALGLTAAVGTASAAPAGSPAPADRATALPSAPPVLVDCLWHPKVRPSAFILACGDGNSRLASLKWDHWDARSAKATGVNVVNDCEPYCAAGTFHTYPVVVRLDKAQPWKKDPRTQRYDRIVLEYPAQRPERFEKVMTYPLWD</sequence>
<evidence type="ECO:0000256" key="1">
    <source>
        <dbReference type="SAM" id="SignalP"/>
    </source>
</evidence>
<reference evidence="3" key="1">
    <citation type="submission" date="2016-11" db="EMBL/GenBank/DDBJ databases">
        <authorList>
            <person name="Schniete J.K."/>
            <person name="Salih T."/>
            <person name="Algora Gallardo L."/>
            <person name="Martinez Fernandez S."/>
            <person name="Herron P.R."/>
        </authorList>
    </citation>
    <scope>NUCLEOTIDE SEQUENCE [LARGE SCALE GENOMIC DNA]</scope>
    <source>
        <strain evidence="3">DSM 41896</strain>
    </source>
</reference>
<dbReference type="OrthoDB" id="5149662at2"/>
<feature type="chain" id="PRO_5013093735" description="Secreted protein" evidence="1">
    <location>
        <begin position="29"/>
        <end position="157"/>
    </location>
</feature>
<comment type="caution">
    <text evidence="2">The sequence shown here is derived from an EMBL/GenBank/DDBJ whole genome shotgun (WGS) entry which is preliminary data.</text>
</comment>
<protein>
    <recommendedName>
        <fullName evidence="4">Secreted protein</fullName>
    </recommendedName>
</protein>
<dbReference type="Proteomes" id="UP000184286">
    <property type="component" value="Unassembled WGS sequence"/>
</dbReference>
<reference evidence="2 3" key="2">
    <citation type="submission" date="2017-02" db="EMBL/GenBank/DDBJ databases">
        <title>Draft genome sequence of Streptomyces phaeoluteigriseus type strain DSM41896.</title>
        <authorList>
            <person name="Salih T.S."/>
            <person name="Algora Gallardo L."/>
            <person name="Melo Santos T."/>
            <person name="Filgueira Martinez S."/>
            <person name="Herron P.R."/>
        </authorList>
    </citation>
    <scope>NUCLEOTIDE SEQUENCE [LARGE SCALE GENOMIC DNA]</scope>
    <source>
        <strain evidence="2 3">DSM 41896</strain>
    </source>
</reference>
<feature type="signal peptide" evidence="1">
    <location>
        <begin position="1"/>
        <end position="28"/>
    </location>
</feature>
<evidence type="ECO:0000313" key="2">
    <source>
        <dbReference type="EMBL" id="OQD51785.1"/>
    </source>
</evidence>
<dbReference type="STRING" id="114686.BM536_038055"/>
<dbReference type="AlphaFoldDB" id="A0A1V6MHD2"/>
<gene>
    <name evidence="2" type="ORF">BM536_038055</name>
</gene>
<dbReference type="RefSeq" id="WP_073500089.1">
    <property type="nucleotide sequence ID" value="NZ_MPOH02000054.1"/>
</dbReference>
<evidence type="ECO:0000313" key="3">
    <source>
        <dbReference type="Proteomes" id="UP000184286"/>
    </source>
</evidence>
<evidence type="ECO:0008006" key="4">
    <source>
        <dbReference type="Google" id="ProtNLM"/>
    </source>
</evidence>
<organism evidence="2 3">
    <name type="scientific">Streptomyces phaeoluteigriseus</name>
    <dbReference type="NCBI Taxonomy" id="114686"/>
    <lineage>
        <taxon>Bacteria</taxon>
        <taxon>Bacillati</taxon>
        <taxon>Actinomycetota</taxon>
        <taxon>Actinomycetes</taxon>
        <taxon>Kitasatosporales</taxon>
        <taxon>Streptomycetaceae</taxon>
        <taxon>Streptomyces</taxon>
        <taxon>Streptomyces aurantiacus group</taxon>
    </lineage>
</organism>
<proteinExistence type="predicted"/>
<dbReference type="EMBL" id="MPOH02000054">
    <property type="protein sequence ID" value="OQD51785.1"/>
    <property type="molecule type" value="Genomic_DNA"/>
</dbReference>
<accession>A0A1V6MHD2</accession>